<dbReference type="Proteomes" id="UP000663855">
    <property type="component" value="Unassembled WGS sequence"/>
</dbReference>
<evidence type="ECO:0000313" key="8">
    <source>
        <dbReference type="EMBL" id="CAF4737864.1"/>
    </source>
</evidence>
<dbReference type="EMBL" id="CAJNOV010007226">
    <property type="protein sequence ID" value="CAF1273723.1"/>
    <property type="molecule type" value="Genomic_DNA"/>
</dbReference>
<evidence type="ECO:0000256" key="1">
    <source>
        <dbReference type="SAM" id="MobiDB-lite"/>
    </source>
</evidence>
<dbReference type="Pfam" id="PF00566">
    <property type="entry name" value="RabGAP-TBC"/>
    <property type="match status" value="1"/>
</dbReference>
<dbReference type="Proteomes" id="UP000663824">
    <property type="component" value="Unassembled WGS sequence"/>
</dbReference>
<dbReference type="InterPro" id="IPR050302">
    <property type="entry name" value="Rab_GAP_TBC_domain"/>
</dbReference>
<dbReference type="PANTHER" id="PTHR47219">
    <property type="entry name" value="RAB GTPASE-ACTIVATING PROTEIN 1-LIKE"/>
    <property type="match status" value="1"/>
</dbReference>
<organism evidence="3 9">
    <name type="scientific">Rotaria magnacalcarata</name>
    <dbReference type="NCBI Taxonomy" id="392030"/>
    <lineage>
        <taxon>Eukaryota</taxon>
        <taxon>Metazoa</taxon>
        <taxon>Spiralia</taxon>
        <taxon>Gnathifera</taxon>
        <taxon>Rotifera</taxon>
        <taxon>Eurotatoria</taxon>
        <taxon>Bdelloidea</taxon>
        <taxon>Philodinida</taxon>
        <taxon>Philodinidae</taxon>
        <taxon>Rotaria</taxon>
    </lineage>
</organism>
<dbReference type="Proteomes" id="UP000663834">
    <property type="component" value="Unassembled WGS sequence"/>
</dbReference>
<accession>A0A815BRN4</accession>
<dbReference type="Proteomes" id="UP000681720">
    <property type="component" value="Unassembled WGS sequence"/>
</dbReference>
<dbReference type="PROSITE" id="PS50086">
    <property type="entry name" value="TBC_RABGAP"/>
    <property type="match status" value="1"/>
</dbReference>
<reference evidence="3" key="1">
    <citation type="submission" date="2021-02" db="EMBL/GenBank/DDBJ databases">
        <authorList>
            <person name="Nowell W R."/>
        </authorList>
    </citation>
    <scope>NUCLEOTIDE SEQUENCE</scope>
</reference>
<dbReference type="SMART" id="SM00164">
    <property type="entry name" value="TBC"/>
    <property type="match status" value="1"/>
</dbReference>
<evidence type="ECO:0000313" key="6">
    <source>
        <dbReference type="EMBL" id="CAF4071985.1"/>
    </source>
</evidence>
<dbReference type="InterPro" id="IPR000195">
    <property type="entry name" value="Rab-GAP-TBC_dom"/>
</dbReference>
<dbReference type="EMBL" id="CAJOBH010007534">
    <property type="protein sequence ID" value="CAF4086988.1"/>
    <property type="molecule type" value="Genomic_DNA"/>
</dbReference>
<proteinExistence type="predicted"/>
<dbReference type="AlphaFoldDB" id="A0A815BRN4"/>
<dbReference type="EMBL" id="CAJOBI010006885">
    <property type="protein sequence ID" value="CAF4071985.1"/>
    <property type="molecule type" value="Genomic_DNA"/>
</dbReference>
<evidence type="ECO:0000313" key="9">
    <source>
        <dbReference type="Proteomes" id="UP000663855"/>
    </source>
</evidence>
<sequence>MLRRVDFWKEEREAPILRLNYSFLPSTKILERVDDDVEETSTRSLNYERIIRHDAERTFVGSAQQTTLMEVLSSLQNEFGSYHQAMSYVAGFLLLTHSPSKAIEIMRQLHRTVLIGYWTAEPVAFAVDAYVFDYLLAKHEPEIHKHLSKNYIFPETYAQKWFTTLCVGVLPFKALFLFFDTLVTQSLLESSNIFLFQFALSLMKHIREELLNSKKVADIYGYLRLDPSLPLFYPKANDLTISVVQHAKDYDLSQYDFALLRQQVFEEKLKARLEAANRAHKENKQNQDSIATSSDDDEDEEETLPSTMENLVTHMKQLRIE</sequence>
<evidence type="ECO:0000313" key="3">
    <source>
        <dbReference type="EMBL" id="CAF1273723.1"/>
    </source>
</evidence>
<dbReference type="SUPFAM" id="SSF47923">
    <property type="entry name" value="Ypt/Rab-GAP domain of gyp1p"/>
    <property type="match status" value="2"/>
</dbReference>
<dbReference type="Proteomes" id="UP000681967">
    <property type="component" value="Unassembled WGS sequence"/>
</dbReference>
<dbReference type="Proteomes" id="UP000676336">
    <property type="component" value="Unassembled WGS sequence"/>
</dbReference>
<dbReference type="InterPro" id="IPR035969">
    <property type="entry name" value="Rab-GAP_TBC_sf"/>
</dbReference>
<dbReference type="Gene3D" id="1.10.472.80">
    <property type="entry name" value="Ypt/Rab-GAP domain of gyp1p, domain 3"/>
    <property type="match status" value="1"/>
</dbReference>
<protein>
    <recommendedName>
        <fullName evidence="2">Rab-GAP TBC domain-containing protein</fullName>
    </recommendedName>
</protein>
<comment type="caution">
    <text evidence="3">The sequence shown here is derived from an EMBL/GenBank/DDBJ whole genome shotgun (WGS) entry which is preliminary data.</text>
</comment>
<feature type="region of interest" description="Disordered" evidence="1">
    <location>
        <begin position="277"/>
        <end position="312"/>
    </location>
</feature>
<evidence type="ECO:0000313" key="5">
    <source>
        <dbReference type="EMBL" id="CAF2022060.1"/>
    </source>
</evidence>
<evidence type="ECO:0000259" key="2">
    <source>
        <dbReference type="PROSITE" id="PS50086"/>
    </source>
</evidence>
<feature type="compositionally biased region" description="Acidic residues" evidence="1">
    <location>
        <begin position="294"/>
        <end position="303"/>
    </location>
</feature>
<feature type="domain" description="Rab-GAP TBC" evidence="2">
    <location>
        <begin position="1"/>
        <end position="186"/>
    </location>
</feature>
<dbReference type="PANTHER" id="PTHR47219:SF9">
    <property type="entry name" value="GTPASE ACTIVATING PROTEIN AND CENTROSOME-ASSOCIATED, ISOFORM B"/>
    <property type="match status" value="1"/>
</dbReference>
<gene>
    <name evidence="7" type="ORF">BYL167_LOCUS18393</name>
    <name evidence="3" type="ORF">CJN711_LOCUS15608</name>
    <name evidence="8" type="ORF">GIL414_LOCUS44583</name>
    <name evidence="4" type="ORF">KQP761_LOCUS35955</name>
    <name evidence="5" type="ORF">MBJ925_LOCUS9313</name>
    <name evidence="6" type="ORF">SMN809_LOCUS15797</name>
</gene>
<evidence type="ECO:0000313" key="7">
    <source>
        <dbReference type="EMBL" id="CAF4086988.1"/>
    </source>
</evidence>
<dbReference type="EMBL" id="CAJNRE010003485">
    <property type="protein sequence ID" value="CAF2022060.1"/>
    <property type="molecule type" value="Genomic_DNA"/>
</dbReference>
<dbReference type="GO" id="GO:0005096">
    <property type="term" value="F:GTPase activator activity"/>
    <property type="evidence" value="ECO:0007669"/>
    <property type="project" value="TreeGrafter"/>
</dbReference>
<dbReference type="GO" id="GO:0031267">
    <property type="term" value="F:small GTPase binding"/>
    <property type="evidence" value="ECO:0007669"/>
    <property type="project" value="TreeGrafter"/>
</dbReference>
<name>A0A815BRN4_9BILA</name>
<evidence type="ECO:0000313" key="4">
    <source>
        <dbReference type="EMBL" id="CAF1678435.1"/>
    </source>
</evidence>
<dbReference type="EMBL" id="CAJOBJ010134905">
    <property type="protein sequence ID" value="CAF4737864.1"/>
    <property type="molecule type" value="Genomic_DNA"/>
</dbReference>
<dbReference type="OrthoDB" id="294251at2759"/>
<dbReference type="EMBL" id="CAJNOW010020301">
    <property type="protein sequence ID" value="CAF1678435.1"/>
    <property type="molecule type" value="Genomic_DNA"/>
</dbReference>